<gene>
    <name evidence="2" type="ORF">OF897_20965</name>
</gene>
<keyword evidence="1" id="KW-1133">Transmembrane helix</keyword>
<feature type="transmembrane region" description="Helical" evidence="1">
    <location>
        <begin position="6"/>
        <end position="24"/>
    </location>
</feature>
<evidence type="ECO:0000256" key="1">
    <source>
        <dbReference type="SAM" id="Phobius"/>
    </source>
</evidence>
<accession>A0ABT3XXM2</accession>
<evidence type="ECO:0000313" key="2">
    <source>
        <dbReference type="EMBL" id="MCX8526392.1"/>
    </source>
</evidence>
<reference evidence="2" key="1">
    <citation type="submission" date="2022-10" db="EMBL/GenBank/DDBJ databases">
        <title>Chryseobacterium sp. nov., a novel bacterial species.</title>
        <authorList>
            <person name="Cao Y."/>
        </authorList>
    </citation>
    <scope>NUCLEOTIDE SEQUENCE</scope>
    <source>
        <strain evidence="2">CCTCC AB2015118</strain>
    </source>
</reference>
<dbReference type="RefSeq" id="WP_267267620.1">
    <property type="nucleotide sequence ID" value="NZ_JAOVZW010000033.1"/>
</dbReference>
<evidence type="ECO:0000313" key="3">
    <source>
        <dbReference type="Proteomes" id="UP001073122"/>
    </source>
</evidence>
<name>A0ABT3XXM2_9FLAO</name>
<keyword evidence="3" id="KW-1185">Reference proteome</keyword>
<dbReference type="EMBL" id="JAOVZW010000033">
    <property type="protein sequence ID" value="MCX8526392.1"/>
    <property type="molecule type" value="Genomic_DNA"/>
</dbReference>
<proteinExistence type="predicted"/>
<dbReference type="Proteomes" id="UP001073122">
    <property type="component" value="Unassembled WGS sequence"/>
</dbReference>
<keyword evidence="1" id="KW-0472">Membrane</keyword>
<sequence length="342" mass="39159">MKNSIVFWLFIIAISGIVIFFRAFESTVSNKKFLFNRNYTTSISFKKVSEYDLEGNNVTTNKGVYNILKTNNGPTMIDYKIDFISYYGKKEDGIKISLPSDYHIDYLDNNSAIMIDNFKLKLYSFKDKKLSLIQIENFKVFSFLPIKNSKGSLLVLGEFKTQKNDYVTGFYTINESNQLKLVYAIETNKTDLSIDNALIYAGKFTDLEAEKIAYYCDKYSKIFFFKNGNFTGEFQTDDNSPKAKLLKGPEGTYYKRGDTFTTNNAVFEKDGKLFVFSARTDNVDAIVIDVYDLNFNKYIYSTKIHEGNLTSSDIDFASFEGDLLHIVSGNKVFNYTFLSGTS</sequence>
<comment type="caution">
    <text evidence="2">The sequence shown here is derived from an EMBL/GenBank/DDBJ whole genome shotgun (WGS) entry which is preliminary data.</text>
</comment>
<organism evidence="2 3">
    <name type="scientific">Chryseobacterium formosus</name>
    <dbReference type="NCBI Taxonomy" id="1537363"/>
    <lineage>
        <taxon>Bacteria</taxon>
        <taxon>Pseudomonadati</taxon>
        <taxon>Bacteroidota</taxon>
        <taxon>Flavobacteriia</taxon>
        <taxon>Flavobacteriales</taxon>
        <taxon>Weeksellaceae</taxon>
        <taxon>Chryseobacterium group</taxon>
        <taxon>Chryseobacterium</taxon>
    </lineage>
</organism>
<keyword evidence="1" id="KW-0812">Transmembrane</keyword>
<protein>
    <submittedName>
        <fullName evidence="2">Uncharacterized protein</fullName>
    </submittedName>
</protein>